<dbReference type="VEuPathDB" id="ToxoDB:LOC34624334"/>
<feature type="region of interest" description="Disordered" evidence="1">
    <location>
        <begin position="1"/>
        <end position="79"/>
    </location>
</feature>
<dbReference type="VEuPathDB" id="ToxoDB:cyc_08677"/>
<dbReference type="Proteomes" id="UP000095192">
    <property type="component" value="Unassembled WGS sequence"/>
</dbReference>
<dbReference type="AlphaFoldDB" id="A0A1D3D1E4"/>
<sequence length="317" mass="33809">MTAAPSAAAAVAVSAAAKRRYGERGGEGEGGVAAAAQEDRLPKRHSGDVSHGDDISGKLPNRSSNELSSSISGESIPSSISRRLLRGEQEKQAPSQESLQPLSSASISTLSISMRSAGVSSRQLSLRKDALPEANRMAAASRANFSSPAELGQPGSVAPPWAAPRFHPDAGRVGRLSGGDKRFKKERKGGMISLVYERQLRVGGICAYRYKIAKGPISAADGVGFVFATRVPCGKNIQTLYSVFVNRQGHLCKRRGSLLERRAVEGLEPLQSGCAVTLLIDLMRFIAIFQECWRGTPPAYVETASFQVYGQLPTLQL</sequence>
<dbReference type="EMBL" id="JROU02001159">
    <property type="protein sequence ID" value="OEH77267.1"/>
    <property type="molecule type" value="Genomic_DNA"/>
</dbReference>
<keyword evidence="3" id="KW-1185">Reference proteome</keyword>
<evidence type="ECO:0000256" key="1">
    <source>
        <dbReference type="SAM" id="MobiDB-lite"/>
    </source>
</evidence>
<organism evidence="2 3">
    <name type="scientific">Cyclospora cayetanensis</name>
    <dbReference type="NCBI Taxonomy" id="88456"/>
    <lineage>
        <taxon>Eukaryota</taxon>
        <taxon>Sar</taxon>
        <taxon>Alveolata</taxon>
        <taxon>Apicomplexa</taxon>
        <taxon>Conoidasida</taxon>
        <taxon>Coccidia</taxon>
        <taxon>Eucoccidiorida</taxon>
        <taxon>Eimeriorina</taxon>
        <taxon>Eimeriidae</taxon>
        <taxon>Cyclospora</taxon>
    </lineage>
</organism>
<evidence type="ECO:0000313" key="2">
    <source>
        <dbReference type="EMBL" id="OEH77267.1"/>
    </source>
</evidence>
<dbReference type="InParanoid" id="A0A1D3D1E4"/>
<feature type="compositionally biased region" description="Low complexity" evidence="1">
    <location>
        <begin position="1"/>
        <end position="16"/>
    </location>
</feature>
<feature type="compositionally biased region" description="Basic and acidic residues" evidence="1">
    <location>
        <begin position="37"/>
        <end position="56"/>
    </location>
</feature>
<feature type="compositionally biased region" description="Low complexity" evidence="1">
    <location>
        <begin position="59"/>
        <end position="79"/>
    </location>
</feature>
<evidence type="ECO:0000313" key="3">
    <source>
        <dbReference type="Proteomes" id="UP000095192"/>
    </source>
</evidence>
<proteinExistence type="predicted"/>
<name>A0A1D3D1E4_9EIME</name>
<protein>
    <submittedName>
        <fullName evidence="2">Uncharacterized protein</fullName>
    </submittedName>
</protein>
<accession>A0A1D3D1E4</accession>
<comment type="caution">
    <text evidence="2">The sequence shown here is derived from an EMBL/GenBank/DDBJ whole genome shotgun (WGS) entry which is preliminary data.</text>
</comment>
<gene>
    <name evidence="2" type="ORF">cyc_08677</name>
</gene>
<reference evidence="2 3" key="1">
    <citation type="journal article" date="2016" name="BMC Genomics">
        <title>Comparative genomics reveals Cyclospora cayetanensis possesses coccidia-like metabolism and invasion components but unique surface antigens.</title>
        <authorList>
            <person name="Liu S."/>
            <person name="Wang L."/>
            <person name="Zheng H."/>
            <person name="Xu Z."/>
            <person name="Roellig D.M."/>
            <person name="Li N."/>
            <person name="Frace M.A."/>
            <person name="Tang K."/>
            <person name="Arrowood M.J."/>
            <person name="Moss D.M."/>
            <person name="Zhang L."/>
            <person name="Feng Y."/>
            <person name="Xiao L."/>
        </authorList>
    </citation>
    <scope>NUCLEOTIDE SEQUENCE [LARGE SCALE GENOMIC DNA]</scope>
    <source>
        <strain evidence="2 3">CHN_HEN01</strain>
    </source>
</reference>